<proteinExistence type="predicted"/>
<dbReference type="Proteomes" id="UP000271087">
    <property type="component" value="Unassembled WGS sequence"/>
</dbReference>
<sequence length="317" mass="37063">MILTTINPISIIQNAYASCVSKCHKQLITEKNYVSVQDSLLPAMSAHFGLPPLHITFFQATFFDDIILKGYKNKPNDITAHSTVAMIYGQKCYLNVFSNKQNEMHMISFDAQTLYHTQFAKIVYMGENMEEKESLIDHWQKNFLTNWKELDISKRLRHSNLIILSELNVPNILLKANINRQNIVHWINGSEIIIRAGEPRLRISSSSEYWDKQRNMTLLQLAITSSLISWLQMLYQFQKSIYHTLAKYDQWLDLCMCKALSEALDLRDDLKDEIERYNYWKNRSLSLDSFIASKSNRKFAFVALLNSWQKLLEPHVK</sequence>
<evidence type="ECO:0000313" key="1">
    <source>
        <dbReference type="EMBL" id="VDM94298.1"/>
    </source>
</evidence>
<reference evidence="1 2" key="2">
    <citation type="submission" date="2018-08" db="EMBL/GenBank/DDBJ databases">
        <authorList>
            <person name="Laetsch R D."/>
            <person name="Stevens L."/>
            <person name="Kumar S."/>
            <person name="Blaxter L. M."/>
        </authorList>
    </citation>
    <scope>NUCLEOTIDE SEQUENCE [LARGE SCALE GENOMIC DNA]</scope>
</reference>
<reference evidence="3" key="1">
    <citation type="submission" date="2016-06" db="UniProtKB">
        <authorList>
            <consortium name="WormBaseParasite"/>
        </authorList>
    </citation>
    <scope>IDENTIFICATION</scope>
</reference>
<dbReference type="AlphaFoldDB" id="A0A182ER06"/>
<evidence type="ECO:0000313" key="2">
    <source>
        <dbReference type="Proteomes" id="UP000271087"/>
    </source>
</evidence>
<dbReference type="WBParaSite" id="nOo.2.0.1.t10571-RA">
    <property type="protein sequence ID" value="nOo.2.0.1.t10571-RA"/>
    <property type="gene ID" value="nOo.2.0.1.g10571"/>
</dbReference>
<gene>
    <name evidence="1" type="ORF">NOO_LOCUS10571</name>
</gene>
<accession>A0A182ER06</accession>
<evidence type="ECO:0000313" key="3">
    <source>
        <dbReference type="WBParaSite" id="nOo.2.0.1.t10571-RA"/>
    </source>
</evidence>
<dbReference type="OrthoDB" id="5873399at2759"/>
<organism evidence="3">
    <name type="scientific">Onchocerca ochengi</name>
    <name type="common">Filarial nematode worm</name>
    <dbReference type="NCBI Taxonomy" id="42157"/>
    <lineage>
        <taxon>Eukaryota</taxon>
        <taxon>Metazoa</taxon>
        <taxon>Ecdysozoa</taxon>
        <taxon>Nematoda</taxon>
        <taxon>Chromadorea</taxon>
        <taxon>Rhabditida</taxon>
        <taxon>Spirurina</taxon>
        <taxon>Spiruromorpha</taxon>
        <taxon>Filarioidea</taxon>
        <taxon>Onchocercidae</taxon>
        <taxon>Onchocerca</taxon>
    </lineage>
</organism>
<protein>
    <submittedName>
        <fullName evidence="3">AraC family transcriptional regulator</fullName>
    </submittedName>
</protein>
<keyword evidence="2" id="KW-1185">Reference proteome</keyword>
<name>A0A182ER06_ONCOC</name>
<dbReference type="EMBL" id="UYRW01006205">
    <property type="protein sequence ID" value="VDM94298.1"/>
    <property type="molecule type" value="Genomic_DNA"/>
</dbReference>